<protein>
    <recommendedName>
        <fullName evidence="4">Chemotaxis protein CheA</fullName>
        <ecNumber evidence="3">2.7.13.3</ecNumber>
    </recommendedName>
</protein>
<feature type="coiled-coil region" evidence="11">
    <location>
        <begin position="73"/>
        <end position="100"/>
    </location>
</feature>
<comment type="catalytic activity">
    <reaction evidence="1">
        <text>ATP + protein L-histidine = ADP + protein N-phospho-L-histidine.</text>
        <dbReference type="EC" id="2.7.13.3"/>
    </reaction>
</comment>
<evidence type="ECO:0000256" key="1">
    <source>
        <dbReference type="ARBA" id="ARBA00000085"/>
    </source>
</evidence>
<dbReference type="SUPFAM" id="SSF55874">
    <property type="entry name" value="ATPase domain of HSP90 chaperone/DNA topoisomerase II/histidine kinase"/>
    <property type="match status" value="1"/>
</dbReference>
<dbReference type="PANTHER" id="PTHR43395:SF10">
    <property type="entry name" value="CHEMOTAXIS PROTEIN CHEA"/>
    <property type="match status" value="1"/>
</dbReference>
<organism evidence="16 17">
    <name type="scientific">Herbaspirillum aquaticum</name>
    <dbReference type="NCBI Taxonomy" id="568783"/>
    <lineage>
        <taxon>Bacteria</taxon>
        <taxon>Pseudomonadati</taxon>
        <taxon>Pseudomonadota</taxon>
        <taxon>Betaproteobacteria</taxon>
        <taxon>Burkholderiales</taxon>
        <taxon>Oxalobacteraceae</taxon>
        <taxon>Herbaspirillum</taxon>
    </lineage>
</organism>
<evidence type="ECO:0000259" key="15">
    <source>
        <dbReference type="PROSITE" id="PS50894"/>
    </source>
</evidence>
<evidence type="ECO:0000259" key="14">
    <source>
        <dbReference type="PROSITE" id="PS50885"/>
    </source>
</evidence>
<dbReference type="InterPro" id="IPR003594">
    <property type="entry name" value="HATPase_dom"/>
</dbReference>
<comment type="caution">
    <text evidence="16">The sequence shown here is derived from an EMBL/GenBank/DDBJ whole genome shotgun (WGS) entry which is preliminary data.</text>
</comment>
<dbReference type="PROSITE" id="PS50885">
    <property type="entry name" value="HAMP"/>
    <property type="match status" value="1"/>
</dbReference>
<evidence type="ECO:0000256" key="2">
    <source>
        <dbReference type="ARBA" id="ARBA00004370"/>
    </source>
</evidence>
<evidence type="ECO:0000256" key="6">
    <source>
        <dbReference type="ARBA" id="ARBA00022679"/>
    </source>
</evidence>
<dbReference type="PANTHER" id="PTHR43395">
    <property type="entry name" value="SENSOR HISTIDINE KINASE CHEA"/>
    <property type="match status" value="1"/>
</dbReference>
<dbReference type="RefSeq" id="WP_088754417.1">
    <property type="nucleotide sequence ID" value="NZ_NJGV01000005.1"/>
</dbReference>
<dbReference type="EMBL" id="NJGV01000005">
    <property type="protein sequence ID" value="OWY35527.1"/>
    <property type="molecule type" value="Genomic_DNA"/>
</dbReference>
<evidence type="ECO:0000256" key="8">
    <source>
        <dbReference type="ARBA" id="ARBA00023012"/>
    </source>
</evidence>
<dbReference type="AlphaFoldDB" id="A0A225SWY2"/>
<dbReference type="InterPro" id="IPR008207">
    <property type="entry name" value="Sig_transdc_His_kin_Hpt_dom"/>
</dbReference>
<dbReference type="GO" id="GO:0016020">
    <property type="term" value="C:membrane"/>
    <property type="evidence" value="ECO:0007669"/>
    <property type="project" value="UniProtKB-SubCell"/>
</dbReference>
<evidence type="ECO:0000256" key="10">
    <source>
        <dbReference type="PROSITE-ProRule" id="PRU00110"/>
    </source>
</evidence>
<dbReference type="Pfam" id="PF02518">
    <property type="entry name" value="HATPase_c"/>
    <property type="match status" value="1"/>
</dbReference>
<dbReference type="SMART" id="SM00086">
    <property type="entry name" value="PAC"/>
    <property type="match status" value="1"/>
</dbReference>
<dbReference type="CDD" id="cd06225">
    <property type="entry name" value="HAMP"/>
    <property type="match status" value="1"/>
</dbReference>
<keyword evidence="17" id="KW-1185">Reference proteome</keyword>
<dbReference type="SUPFAM" id="SSF158472">
    <property type="entry name" value="HAMP domain-like"/>
    <property type="match status" value="1"/>
</dbReference>
<dbReference type="SMART" id="SM00304">
    <property type="entry name" value="HAMP"/>
    <property type="match status" value="1"/>
</dbReference>
<dbReference type="InterPro" id="IPR051315">
    <property type="entry name" value="Bact_Chemotaxis_CheA"/>
</dbReference>
<keyword evidence="11" id="KW-0175">Coiled coil</keyword>
<keyword evidence="12" id="KW-0472">Membrane</keyword>
<evidence type="ECO:0000256" key="3">
    <source>
        <dbReference type="ARBA" id="ARBA00012438"/>
    </source>
</evidence>
<dbReference type="PROSITE" id="PS50113">
    <property type="entry name" value="PAC"/>
    <property type="match status" value="1"/>
</dbReference>
<dbReference type="InterPro" id="IPR036890">
    <property type="entry name" value="HATPase_C_sf"/>
</dbReference>
<dbReference type="Gene3D" id="3.30.450.20">
    <property type="entry name" value="PAS domain"/>
    <property type="match status" value="1"/>
</dbReference>
<feature type="domain" description="PAC" evidence="13">
    <location>
        <begin position="351"/>
        <end position="403"/>
    </location>
</feature>
<reference evidence="16 17" key="1">
    <citation type="journal article" date="2010" name="Int. J. Syst. Evol. Microbiol.">
        <title>Reclassification of Herbaspirillum putei as a later heterotypic synonym of Herbaspirillum huttiense, with the description of H. huttiense subsp. huttiense subsp. nov. and H. huttiense subsp. putei subsp. nov., comb. nov., and description of Herbaspirillum aquaticum sp. nov.</title>
        <authorList>
            <person name="Dobritsa A.P."/>
            <person name="Reddy M.C."/>
            <person name="Samadpour M."/>
        </authorList>
    </citation>
    <scope>NUCLEOTIDE SEQUENCE [LARGE SCALE GENOMIC DNA]</scope>
    <source>
        <strain evidence="16 17">IEH 4430</strain>
    </source>
</reference>
<dbReference type="Gene3D" id="1.10.8.500">
    <property type="entry name" value="HAMP domain in histidine kinase"/>
    <property type="match status" value="1"/>
</dbReference>
<dbReference type="SMART" id="SM00387">
    <property type="entry name" value="HATPase_c"/>
    <property type="match status" value="1"/>
</dbReference>
<dbReference type="InterPro" id="IPR000700">
    <property type="entry name" value="PAS-assoc_C"/>
</dbReference>
<keyword evidence="6" id="KW-0808">Transferase</keyword>
<dbReference type="InterPro" id="IPR036641">
    <property type="entry name" value="HPT_dom_sf"/>
</dbReference>
<dbReference type="InterPro" id="IPR003660">
    <property type="entry name" value="HAMP_dom"/>
</dbReference>
<comment type="subcellular location">
    <subcellularLocation>
        <location evidence="2">Membrane</location>
    </subcellularLocation>
</comment>
<dbReference type="InterPro" id="IPR001610">
    <property type="entry name" value="PAC"/>
</dbReference>
<keyword evidence="8" id="KW-0902">Two-component regulatory system</keyword>
<feature type="domain" description="HPt" evidence="15">
    <location>
        <begin position="418"/>
        <end position="519"/>
    </location>
</feature>
<evidence type="ECO:0000259" key="13">
    <source>
        <dbReference type="PROSITE" id="PS50113"/>
    </source>
</evidence>
<dbReference type="Pfam" id="PF01627">
    <property type="entry name" value="Hpt"/>
    <property type="match status" value="1"/>
</dbReference>
<proteinExistence type="predicted"/>
<dbReference type="EC" id="2.7.13.3" evidence="3"/>
<dbReference type="FunFam" id="3.30.565.10:FF:000016">
    <property type="entry name" value="Chemotaxis protein CheA, putative"/>
    <property type="match status" value="1"/>
</dbReference>
<evidence type="ECO:0000256" key="9">
    <source>
        <dbReference type="ARBA" id="ARBA00035100"/>
    </source>
</evidence>
<dbReference type="PROSITE" id="PS50894">
    <property type="entry name" value="HPT"/>
    <property type="match status" value="1"/>
</dbReference>
<keyword evidence="12" id="KW-1133">Transmembrane helix</keyword>
<evidence type="ECO:0000256" key="12">
    <source>
        <dbReference type="SAM" id="Phobius"/>
    </source>
</evidence>
<feature type="domain" description="HAMP" evidence="14">
    <location>
        <begin position="207"/>
        <end position="260"/>
    </location>
</feature>
<evidence type="ECO:0000256" key="5">
    <source>
        <dbReference type="ARBA" id="ARBA00022553"/>
    </source>
</evidence>
<name>A0A225SWY2_9BURK</name>
<keyword evidence="7" id="KW-0418">Kinase</keyword>
<dbReference type="Gene3D" id="1.20.120.160">
    <property type="entry name" value="HPT domain"/>
    <property type="match status" value="1"/>
</dbReference>
<evidence type="ECO:0000256" key="7">
    <source>
        <dbReference type="ARBA" id="ARBA00022777"/>
    </source>
</evidence>
<keyword evidence="5 10" id="KW-0597">Phosphoprotein</keyword>
<dbReference type="SUPFAM" id="SSF47226">
    <property type="entry name" value="Histidine-containing phosphotransfer domain, HPT domain"/>
    <property type="match status" value="1"/>
</dbReference>
<feature type="transmembrane region" description="Helical" evidence="12">
    <location>
        <begin position="187"/>
        <end position="206"/>
    </location>
</feature>
<evidence type="ECO:0000256" key="11">
    <source>
        <dbReference type="SAM" id="Coils"/>
    </source>
</evidence>
<accession>A0A225SWY2</accession>
<evidence type="ECO:0000256" key="4">
    <source>
        <dbReference type="ARBA" id="ARBA00021495"/>
    </source>
</evidence>
<dbReference type="GO" id="GO:0004673">
    <property type="term" value="F:protein histidine kinase activity"/>
    <property type="evidence" value="ECO:0007669"/>
    <property type="project" value="UniProtKB-EC"/>
</dbReference>
<dbReference type="GO" id="GO:0000160">
    <property type="term" value="P:phosphorelay signal transduction system"/>
    <property type="evidence" value="ECO:0007669"/>
    <property type="project" value="UniProtKB-KW"/>
</dbReference>
<feature type="modified residue" description="Phosphohistidine" evidence="10">
    <location>
        <position position="459"/>
    </location>
</feature>
<gene>
    <name evidence="16" type="ORF">CEJ45_06840</name>
</gene>
<sequence length="812" mass="88730">MTIRMRITLLVILTFIAIAGIGGYAMTQSRSSAVEVRSVTEGVMPSVLASADLMGQLKDVQLAAMVMVNETDNQLVAQENDKLAEKKAVLEKALAAQAEQAQGVAQRGLIEQAKESLDNYFGAIDTTAKFKLAGKNEIAQAQFFGGVMQYQTELEGIVNTLRIEKNRFKDNAIASLNGKLAQTTTTISIVTVVAVLLLGGIGFLLYRQITGPISRMAAMMGEIATSQDFTRRLPVQRMDEVGHSIVAFNGMVEKIEQASAQVRQKTADMQAMLQNIPQGILTIVDGNKVHPEYSAFLETVFDTTDIAGRDVMELVFSGTNLGADTLSQIEAIGGACIGEDVMNFTFNEHLMVGEIEKTMADGSVKILDLSWSPITDEQDLVIRLMLCVRDVTELRHLAAEANEQKRELEMIGEILAVAPAKFSEFIASARRFLDENEQIVHQNPQATAFAIAKLFRNMHTIKGNGRTYGLLHLANVVHHAEQHYDDLRHPSSGAAWDQQELLLQLGQVREIIDRYARINDVTLGRGASAGADQVLPGYERHVLTIDRKHIQESLLRLENVNTANLHELVAVRNDVRRTLRLLGTETVEAVLAPVIDSLPALASDLGKAAPVVQIDDNGYVVHSFAAPLLQNVFMHLIRNAVDHGLESAEERLAHGKPEAGTIKLEMGVMDDMFQMALSDDGRGLALHKVRQIGIEKQLISVDQVLTDAQIARLILQPGFSTRSEVTEVSGRGVGMDAVLDFVTREHGKIEICFTDREEGAAFRAFQIIVMLPENVAVEVDGIDVPYPVAGQDHAPVAVQPLVLPQGGDPQVA</sequence>
<dbReference type="Pfam" id="PF00672">
    <property type="entry name" value="HAMP"/>
    <property type="match status" value="1"/>
</dbReference>
<comment type="function">
    <text evidence="9">Involved in the transmission of sensory signals from the chemoreceptors to the flagellar motors. CheA is autophosphorylated; it can transfer its phosphate group to either CheB or CheY.</text>
</comment>
<keyword evidence="12" id="KW-0812">Transmembrane</keyword>
<evidence type="ECO:0000313" key="17">
    <source>
        <dbReference type="Proteomes" id="UP000214747"/>
    </source>
</evidence>
<evidence type="ECO:0000313" key="16">
    <source>
        <dbReference type="EMBL" id="OWY35527.1"/>
    </source>
</evidence>
<dbReference type="Proteomes" id="UP000214747">
    <property type="component" value="Unassembled WGS sequence"/>
</dbReference>
<dbReference type="Gene3D" id="3.30.565.10">
    <property type="entry name" value="Histidine kinase-like ATPase, C-terminal domain"/>
    <property type="match status" value="1"/>
</dbReference>